<feature type="transmembrane region" description="Helical" evidence="10">
    <location>
        <begin position="12"/>
        <end position="31"/>
    </location>
</feature>
<dbReference type="CDD" id="cd06582">
    <property type="entry name" value="TM_PBP1_LivH_like"/>
    <property type="match status" value="1"/>
</dbReference>
<keyword evidence="6" id="KW-0029">Amino-acid transport</keyword>
<keyword evidence="7 10" id="KW-1133">Transmembrane helix</keyword>
<dbReference type="eggNOG" id="COG0559">
    <property type="taxonomic scope" value="Bacteria"/>
</dbReference>
<evidence type="ECO:0000313" key="12">
    <source>
        <dbReference type="Proteomes" id="UP000010802"/>
    </source>
</evidence>
<dbReference type="GO" id="GO:0015808">
    <property type="term" value="P:L-alanine transport"/>
    <property type="evidence" value="ECO:0007669"/>
    <property type="project" value="TreeGrafter"/>
</dbReference>
<dbReference type="InterPro" id="IPR052157">
    <property type="entry name" value="BCAA_transport_permease"/>
</dbReference>
<feature type="transmembrane region" description="Helical" evidence="10">
    <location>
        <begin position="258"/>
        <end position="279"/>
    </location>
</feature>
<feature type="transmembrane region" description="Helical" evidence="10">
    <location>
        <begin position="191"/>
        <end position="215"/>
    </location>
</feature>
<dbReference type="GO" id="GO:0042941">
    <property type="term" value="P:D-alanine transmembrane transport"/>
    <property type="evidence" value="ECO:0007669"/>
    <property type="project" value="TreeGrafter"/>
</dbReference>
<evidence type="ECO:0000256" key="6">
    <source>
        <dbReference type="ARBA" id="ARBA00022970"/>
    </source>
</evidence>
<feature type="transmembrane region" description="Helical" evidence="10">
    <location>
        <begin position="43"/>
        <end position="60"/>
    </location>
</feature>
<dbReference type="GO" id="GO:0005886">
    <property type="term" value="C:plasma membrane"/>
    <property type="evidence" value="ECO:0007669"/>
    <property type="project" value="UniProtKB-SubCell"/>
</dbReference>
<gene>
    <name evidence="11" type="ordered locus">TEPIRE1_1953</name>
</gene>
<dbReference type="PANTHER" id="PTHR11795">
    <property type="entry name" value="BRANCHED-CHAIN AMINO ACID TRANSPORT SYSTEM PERMEASE PROTEIN LIVH"/>
    <property type="match status" value="1"/>
</dbReference>
<evidence type="ECO:0000256" key="1">
    <source>
        <dbReference type="ARBA" id="ARBA00004651"/>
    </source>
</evidence>
<evidence type="ECO:0000256" key="4">
    <source>
        <dbReference type="ARBA" id="ARBA00022519"/>
    </source>
</evidence>
<dbReference type="GO" id="GO:0015188">
    <property type="term" value="F:L-isoleucine transmembrane transporter activity"/>
    <property type="evidence" value="ECO:0007669"/>
    <property type="project" value="TreeGrafter"/>
</dbReference>
<evidence type="ECO:0000256" key="10">
    <source>
        <dbReference type="SAM" id="Phobius"/>
    </source>
</evidence>
<dbReference type="EMBL" id="HF563609">
    <property type="protein sequence ID" value="CDI40858.1"/>
    <property type="molecule type" value="Genomic_DNA"/>
</dbReference>
<comment type="similarity">
    <text evidence="9">Belongs to the binding-protein-dependent transport system permease family. LivHM subfamily.</text>
</comment>
<feature type="transmembrane region" description="Helical" evidence="10">
    <location>
        <begin position="227"/>
        <end position="252"/>
    </location>
</feature>
<name>F4LXL4_TEPAE</name>
<dbReference type="GO" id="GO:0005304">
    <property type="term" value="F:L-valine transmembrane transporter activity"/>
    <property type="evidence" value="ECO:0007669"/>
    <property type="project" value="TreeGrafter"/>
</dbReference>
<evidence type="ECO:0000256" key="8">
    <source>
        <dbReference type="ARBA" id="ARBA00023136"/>
    </source>
</evidence>
<dbReference type="Pfam" id="PF02653">
    <property type="entry name" value="BPD_transp_2"/>
    <property type="match status" value="1"/>
</dbReference>
<proteinExistence type="inferred from homology"/>
<dbReference type="HOGENOM" id="CLU_039929_1_1_9"/>
<accession>F4LXL4</accession>
<sequence>MIQNALQLTVSGIAMGFIYALVAIEYTLVWNSTGLLNFSHDKFIMISAYLFAGTFILRMNMTPMMGVIMSLLVMFIFGAVVAMTIFNPLRNMSSPIFAVMGTIVLGRILTELARIIWGPAPFSLPKFLSGKYKIGNVIIARANVWIIVVSLIIVAVMQFFFKATKAGKAMRCVSQNKMAASLMGIDVTKNIVLTIALSAMICTAIGILVIPLFNIDNTMANMIGLKGFAAGVVGGFGYLPGAIVGGLIIGILENISVTVFPAVYKDCVAFVLLIAFLLFKPTGVLGNRK</sequence>
<comment type="subcellular location">
    <subcellularLocation>
        <location evidence="1">Cell membrane</location>
        <topology evidence="1">Multi-pass membrane protein</topology>
    </subcellularLocation>
</comment>
<dbReference type="GO" id="GO:0015190">
    <property type="term" value="F:L-leucine transmembrane transporter activity"/>
    <property type="evidence" value="ECO:0007669"/>
    <property type="project" value="TreeGrafter"/>
</dbReference>
<dbReference type="STRING" id="1209989.TepRe1_1812"/>
<evidence type="ECO:0000256" key="2">
    <source>
        <dbReference type="ARBA" id="ARBA00022448"/>
    </source>
</evidence>
<keyword evidence="12" id="KW-1185">Reference proteome</keyword>
<reference evidence="12" key="1">
    <citation type="journal article" date="2013" name="Genome Announc.">
        <title>First genome sequence of a syntrophic acetate-oxidizing bacterium, Tepidanaerobacter acetatoxydans strain Re1.</title>
        <authorList>
            <person name="Manzoor S."/>
            <person name="Bongcam-Rudloff E."/>
            <person name="Schnurer A."/>
            <person name="Muller B."/>
        </authorList>
    </citation>
    <scope>NUCLEOTIDE SEQUENCE [LARGE SCALE GENOMIC DNA]</scope>
    <source>
        <strain evidence="12">Re1</strain>
    </source>
</reference>
<dbReference type="KEGG" id="tae:TepiRe1_1953"/>
<protein>
    <submittedName>
        <fullName evidence="11">ABC-type transporter, integral membrane subunit</fullName>
    </submittedName>
</protein>
<dbReference type="GO" id="GO:1903806">
    <property type="term" value="P:L-isoleucine import across plasma membrane"/>
    <property type="evidence" value="ECO:0007669"/>
    <property type="project" value="TreeGrafter"/>
</dbReference>
<evidence type="ECO:0000256" key="5">
    <source>
        <dbReference type="ARBA" id="ARBA00022692"/>
    </source>
</evidence>
<dbReference type="Proteomes" id="UP000010802">
    <property type="component" value="Chromosome"/>
</dbReference>
<evidence type="ECO:0000256" key="7">
    <source>
        <dbReference type="ARBA" id="ARBA00022989"/>
    </source>
</evidence>
<feature type="transmembrane region" description="Helical" evidence="10">
    <location>
        <begin position="138"/>
        <end position="161"/>
    </location>
</feature>
<dbReference type="PANTHER" id="PTHR11795:SF371">
    <property type="entry name" value="HIGH-AFFINITY BRANCHED-CHAIN AMINO ACID TRANSPORT SYSTEM PERMEASE PROTEIN LIVH"/>
    <property type="match status" value="1"/>
</dbReference>
<dbReference type="AlphaFoldDB" id="F4LXL4"/>
<keyword evidence="4" id="KW-0997">Cell inner membrane</keyword>
<evidence type="ECO:0000313" key="11">
    <source>
        <dbReference type="EMBL" id="CDI40858.1"/>
    </source>
</evidence>
<dbReference type="KEGG" id="tep:TepRe1_1812"/>
<feature type="transmembrane region" description="Helical" evidence="10">
    <location>
        <begin position="67"/>
        <end position="89"/>
    </location>
</feature>
<organism evidence="11 12">
    <name type="scientific">Tepidanaerobacter acetatoxydans (strain DSM 21804 / JCM 16047 / Re1)</name>
    <dbReference type="NCBI Taxonomy" id="1209989"/>
    <lineage>
        <taxon>Bacteria</taxon>
        <taxon>Bacillati</taxon>
        <taxon>Bacillota</taxon>
        <taxon>Clostridia</taxon>
        <taxon>Thermosediminibacterales</taxon>
        <taxon>Tepidanaerobacteraceae</taxon>
        <taxon>Tepidanaerobacter</taxon>
    </lineage>
</organism>
<keyword evidence="5 10" id="KW-0812">Transmembrane</keyword>
<dbReference type="RefSeq" id="WP_013778865.1">
    <property type="nucleotide sequence ID" value="NC_015519.1"/>
</dbReference>
<keyword evidence="2" id="KW-0813">Transport</keyword>
<dbReference type="InterPro" id="IPR001851">
    <property type="entry name" value="ABC_transp_permease"/>
</dbReference>
<keyword evidence="8 10" id="KW-0472">Membrane</keyword>
<evidence type="ECO:0000256" key="3">
    <source>
        <dbReference type="ARBA" id="ARBA00022475"/>
    </source>
</evidence>
<dbReference type="GO" id="GO:0015192">
    <property type="term" value="F:L-phenylalanine transmembrane transporter activity"/>
    <property type="evidence" value="ECO:0007669"/>
    <property type="project" value="TreeGrafter"/>
</dbReference>
<evidence type="ECO:0000256" key="9">
    <source>
        <dbReference type="ARBA" id="ARBA00037998"/>
    </source>
</evidence>
<feature type="transmembrane region" description="Helical" evidence="10">
    <location>
        <begin position="95"/>
        <end position="117"/>
    </location>
</feature>
<keyword evidence="3" id="KW-1003">Cell membrane</keyword>